<evidence type="ECO:0000313" key="2">
    <source>
        <dbReference type="EMBL" id="PFG16363.1"/>
    </source>
</evidence>
<feature type="transmembrane region" description="Helical" evidence="1">
    <location>
        <begin position="293"/>
        <end position="316"/>
    </location>
</feature>
<dbReference type="NCBIfam" id="TIGR00843">
    <property type="entry name" value="benE"/>
    <property type="match status" value="1"/>
</dbReference>
<accession>A0A2A9CPP3</accession>
<dbReference type="GO" id="GO:0005886">
    <property type="term" value="C:plasma membrane"/>
    <property type="evidence" value="ECO:0007669"/>
    <property type="project" value="TreeGrafter"/>
</dbReference>
<reference evidence="2 3" key="1">
    <citation type="submission" date="2017-10" db="EMBL/GenBank/DDBJ databases">
        <title>Sequencing the genomes of 1000 actinobacteria strains.</title>
        <authorList>
            <person name="Klenk H.-P."/>
        </authorList>
    </citation>
    <scope>NUCLEOTIDE SEQUENCE [LARGE SCALE GENOMIC DNA]</scope>
    <source>
        <strain evidence="2 3">DSM 15597</strain>
    </source>
</reference>
<evidence type="ECO:0000313" key="3">
    <source>
        <dbReference type="Proteomes" id="UP000226079"/>
    </source>
</evidence>
<keyword evidence="1" id="KW-0472">Membrane</keyword>
<dbReference type="Proteomes" id="UP000226079">
    <property type="component" value="Unassembled WGS sequence"/>
</dbReference>
<gene>
    <name evidence="2" type="ORF">ATK74_0900</name>
</gene>
<feature type="transmembrane region" description="Helical" evidence="1">
    <location>
        <begin position="213"/>
        <end position="237"/>
    </location>
</feature>
<organism evidence="2 3">
    <name type="scientific">Propionicimonas paludicola</name>
    <dbReference type="NCBI Taxonomy" id="185243"/>
    <lineage>
        <taxon>Bacteria</taxon>
        <taxon>Bacillati</taxon>
        <taxon>Actinomycetota</taxon>
        <taxon>Actinomycetes</taxon>
        <taxon>Propionibacteriales</taxon>
        <taxon>Nocardioidaceae</taxon>
        <taxon>Propionicimonas</taxon>
    </lineage>
</organism>
<evidence type="ECO:0000256" key="1">
    <source>
        <dbReference type="SAM" id="Phobius"/>
    </source>
</evidence>
<feature type="transmembrane region" description="Helical" evidence="1">
    <location>
        <begin position="121"/>
        <end position="142"/>
    </location>
</feature>
<dbReference type="AlphaFoldDB" id="A0A2A9CPP3"/>
<feature type="transmembrane region" description="Helical" evidence="1">
    <location>
        <begin position="93"/>
        <end position="114"/>
    </location>
</feature>
<feature type="transmembrane region" description="Helical" evidence="1">
    <location>
        <begin position="43"/>
        <end position="63"/>
    </location>
</feature>
<dbReference type="PANTHER" id="PTHR30199">
    <property type="entry name" value="MFS FAMILY TRANSPORTER, PREDICTED SUBSTRATE BENZOATE"/>
    <property type="match status" value="1"/>
</dbReference>
<keyword evidence="1" id="KW-0812">Transmembrane</keyword>
<feature type="transmembrane region" description="Helical" evidence="1">
    <location>
        <begin position="172"/>
        <end position="193"/>
    </location>
</feature>
<feature type="transmembrane region" description="Helical" evidence="1">
    <location>
        <begin position="356"/>
        <end position="381"/>
    </location>
</feature>
<feature type="transmembrane region" description="Helical" evidence="1">
    <location>
        <begin position="323"/>
        <end position="344"/>
    </location>
</feature>
<name>A0A2A9CPP3_9ACTN</name>
<protein>
    <submittedName>
        <fullName evidence="2">Benzoate membrane transport protein</fullName>
    </submittedName>
</protein>
<dbReference type="InterPro" id="IPR004711">
    <property type="entry name" value="Benzoate_Transporter"/>
</dbReference>
<dbReference type="OrthoDB" id="9813854at2"/>
<feature type="transmembrane region" description="Helical" evidence="1">
    <location>
        <begin position="148"/>
        <end position="165"/>
    </location>
</feature>
<sequence length="405" mass="40510">MWNGVVMRRAVVAGLVTILVGYTGAFAVVLTGLQAVGASPAQAASGLAVLCFTMGTATIILAWRFRMPITIAWSTPGAALLASTGIPEGGWPAAVFAFMVTGVLLAVTGLVPWLGRLVAKIPTALAQAMLAGVLVPICLVPVQSLLKAPLVIAPVLVTWLVMLAWKPRWAAATAVGLALVIAVIAVGTGPGLSVLPPPGTALVFTMPAPSWSAAIGLAVPLWLVTMASQNIPGVAVLGSFGYQAPWRSALTLTGLGTVVGAPFGGHAINYAAISAALAASPDAGEDPAKRWRAAVVAGFGYLVFGGITATITALVFAGPPGLLQAAAGVALLGTLGASLAGSMAEAEGREAAVVTFLVAASGISVAGIGAAFWALAAGLLVRAVSVQLRRRGQGIQAAGRQSIRG</sequence>
<comment type="caution">
    <text evidence="2">The sequence shown here is derived from an EMBL/GenBank/DDBJ whole genome shotgun (WGS) entry which is preliminary data.</text>
</comment>
<dbReference type="PANTHER" id="PTHR30199:SF0">
    <property type="entry name" value="INNER MEMBRANE PROTEIN YDCO"/>
    <property type="match status" value="1"/>
</dbReference>
<dbReference type="Pfam" id="PF03594">
    <property type="entry name" value="BenE"/>
    <property type="match status" value="1"/>
</dbReference>
<feature type="transmembrane region" description="Helical" evidence="1">
    <location>
        <begin position="70"/>
        <end position="87"/>
    </location>
</feature>
<dbReference type="EMBL" id="PDJC01000001">
    <property type="protein sequence ID" value="PFG16363.1"/>
    <property type="molecule type" value="Genomic_DNA"/>
</dbReference>
<proteinExistence type="predicted"/>
<dbReference type="GO" id="GO:0042925">
    <property type="term" value="F:benzoate transmembrane transporter activity"/>
    <property type="evidence" value="ECO:0007669"/>
    <property type="project" value="InterPro"/>
</dbReference>
<keyword evidence="3" id="KW-1185">Reference proteome</keyword>
<keyword evidence="1" id="KW-1133">Transmembrane helix</keyword>